<accession>A0A9W8A711</accession>
<gene>
    <name evidence="3" type="ORF">IWQ60_005401</name>
</gene>
<feature type="region of interest" description="Disordered" evidence="1">
    <location>
        <begin position="1"/>
        <end position="27"/>
    </location>
</feature>
<sequence length="159" mass="17357">MYSDSEGEDNCSEAGQSSSAASYPLPLKPPADTALEHAIAKTAASVAQGGEALEQLIMSRHAESPTFAFLFPWNEYHAYYRCQLEAMCIKRTPPVAIDIQKLTGTATTPGPKESVPLPSRPTLPTPPADPDILEKRRQKAQLLAERLRAKREGRQLPSN</sequence>
<dbReference type="SMART" id="SM00648">
    <property type="entry name" value="SWAP"/>
    <property type="match status" value="1"/>
</dbReference>
<evidence type="ECO:0000313" key="3">
    <source>
        <dbReference type="EMBL" id="KAJ1924143.1"/>
    </source>
</evidence>
<dbReference type="InterPro" id="IPR000061">
    <property type="entry name" value="Surp"/>
</dbReference>
<keyword evidence="4" id="KW-1185">Reference proteome</keyword>
<feature type="compositionally biased region" description="Acidic residues" evidence="1">
    <location>
        <begin position="1"/>
        <end position="11"/>
    </location>
</feature>
<dbReference type="InterPro" id="IPR035967">
    <property type="entry name" value="SWAP/Surp_sf"/>
</dbReference>
<dbReference type="OrthoDB" id="447637at2759"/>
<dbReference type="Pfam" id="PF01805">
    <property type="entry name" value="Surp"/>
    <property type="match status" value="1"/>
</dbReference>
<evidence type="ECO:0000259" key="2">
    <source>
        <dbReference type="PROSITE" id="PS50128"/>
    </source>
</evidence>
<dbReference type="PROSITE" id="PS50128">
    <property type="entry name" value="SURP"/>
    <property type="match status" value="1"/>
</dbReference>
<dbReference type="GO" id="GO:0006396">
    <property type="term" value="P:RNA processing"/>
    <property type="evidence" value="ECO:0007669"/>
    <property type="project" value="InterPro"/>
</dbReference>
<proteinExistence type="predicted"/>
<protein>
    <recommendedName>
        <fullName evidence="2">SURP motif domain-containing protein</fullName>
    </recommendedName>
</protein>
<comment type="caution">
    <text evidence="3">The sequence shown here is derived from an EMBL/GenBank/DDBJ whole genome shotgun (WGS) entry which is preliminary data.</text>
</comment>
<organism evidence="3 4">
    <name type="scientific">Tieghemiomyces parasiticus</name>
    <dbReference type="NCBI Taxonomy" id="78921"/>
    <lineage>
        <taxon>Eukaryota</taxon>
        <taxon>Fungi</taxon>
        <taxon>Fungi incertae sedis</taxon>
        <taxon>Zoopagomycota</taxon>
        <taxon>Kickxellomycotina</taxon>
        <taxon>Dimargaritomycetes</taxon>
        <taxon>Dimargaritales</taxon>
        <taxon>Dimargaritaceae</taxon>
        <taxon>Tieghemiomyces</taxon>
    </lineage>
</organism>
<feature type="domain" description="SURP motif" evidence="2">
    <location>
        <begin position="38"/>
        <end position="80"/>
    </location>
</feature>
<name>A0A9W8A711_9FUNG</name>
<dbReference type="Proteomes" id="UP001150569">
    <property type="component" value="Unassembled WGS sequence"/>
</dbReference>
<feature type="region of interest" description="Disordered" evidence="1">
    <location>
        <begin position="103"/>
        <end position="132"/>
    </location>
</feature>
<dbReference type="Gene3D" id="1.10.10.790">
    <property type="entry name" value="Surp module"/>
    <property type="match status" value="1"/>
</dbReference>
<reference evidence="3" key="1">
    <citation type="submission" date="2022-07" db="EMBL/GenBank/DDBJ databases">
        <title>Phylogenomic reconstructions and comparative analyses of Kickxellomycotina fungi.</title>
        <authorList>
            <person name="Reynolds N.K."/>
            <person name="Stajich J.E."/>
            <person name="Barry K."/>
            <person name="Grigoriev I.V."/>
            <person name="Crous P."/>
            <person name="Smith M.E."/>
        </authorList>
    </citation>
    <scope>NUCLEOTIDE SEQUENCE</scope>
    <source>
        <strain evidence="3">RSA 861</strain>
    </source>
</reference>
<dbReference type="SUPFAM" id="SSF109905">
    <property type="entry name" value="Surp module (SWAP domain)"/>
    <property type="match status" value="1"/>
</dbReference>
<evidence type="ECO:0000313" key="4">
    <source>
        <dbReference type="Proteomes" id="UP001150569"/>
    </source>
</evidence>
<dbReference type="AlphaFoldDB" id="A0A9W8A711"/>
<evidence type="ECO:0000256" key="1">
    <source>
        <dbReference type="SAM" id="MobiDB-lite"/>
    </source>
</evidence>
<dbReference type="GO" id="GO:0003723">
    <property type="term" value="F:RNA binding"/>
    <property type="evidence" value="ECO:0007669"/>
    <property type="project" value="InterPro"/>
</dbReference>
<feature type="compositionally biased region" description="Pro residues" evidence="1">
    <location>
        <begin position="118"/>
        <end position="129"/>
    </location>
</feature>
<dbReference type="EMBL" id="JANBPT010000290">
    <property type="protein sequence ID" value="KAJ1924143.1"/>
    <property type="molecule type" value="Genomic_DNA"/>
</dbReference>